<feature type="transmembrane region" description="Helical" evidence="11">
    <location>
        <begin position="335"/>
        <end position="358"/>
    </location>
</feature>
<dbReference type="EMBL" id="LC066370">
    <property type="protein sequence ID" value="BAT25498.1"/>
    <property type="molecule type" value="Genomic_DNA"/>
</dbReference>
<dbReference type="GO" id="GO:0022857">
    <property type="term" value="F:transmembrane transporter activity"/>
    <property type="evidence" value="ECO:0007669"/>
    <property type="project" value="InterPro"/>
</dbReference>
<dbReference type="Gene3D" id="1.10.3720.10">
    <property type="entry name" value="MetI-like"/>
    <property type="match status" value="2"/>
</dbReference>
<organism evidence="13">
    <name type="scientific">Aureimonas altamirensis</name>
    <dbReference type="NCBI Taxonomy" id="370622"/>
    <lineage>
        <taxon>Bacteria</taxon>
        <taxon>Pseudomonadati</taxon>
        <taxon>Pseudomonadota</taxon>
        <taxon>Alphaproteobacteria</taxon>
        <taxon>Hyphomicrobiales</taxon>
        <taxon>Aurantimonadaceae</taxon>
        <taxon>Aureimonas</taxon>
    </lineage>
</organism>
<keyword evidence="9 11" id="KW-1133">Transmembrane helix</keyword>
<keyword evidence="8" id="KW-0677">Repeat</keyword>
<feature type="transmembrane region" description="Helical" evidence="11">
    <location>
        <begin position="95"/>
        <end position="119"/>
    </location>
</feature>
<comment type="subcellular location">
    <subcellularLocation>
        <location evidence="1">Cell inner membrane</location>
        <topology evidence="1">Multi-pass membrane protein</topology>
    </subcellularLocation>
    <subcellularLocation>
        <location evidence="11">Cell membrane</location>
        <topology evidence="11">Multi-pass membrane protein</topology>
    </subcellularLocation>
</comment>
<feature type="transmembrane region" description="Helical" evidence="11">
    <location>
        <begin position="289"/>
        <end position="315"/>
    </location>
</feature>
<dbReference type="RefSeq" id="WP_244489470.1">
    <property type="nucleotide sequence ID" value="NZ_BBWQ01000026.1"/>
</dbReference>
<dbReference type="InterPro" id="IPR000515">
    <property type="entry name" value="MetI-like"/>
</dbReference>
<sequence length="532" mass="55800">MAADAILRMKPSGGRRLAGTLGLAFIAVVLLAPFLALPLATGARPALAVVAADPYVHGVLRFTLMQAGLSALLSALFALPLALAMHRRVFPGRQLILRVMLLPQALPTLVAALGILAVFGRSGVLSSALAAAGIGRLDIYGLTGILIAHVFFNMPLATRLMLAALSAIPAESWKLAGQLSMGRRATFRLVEWPAIRAALPGILTLVFMLCVTSFAIVLVLGGGPSATTLEVAIYQALRYDFDPARVTALSLLQIVVVSLVLAVSSVLGRPDGGITSLGGRARRYDKDGPAARLGDTALIVMGLAFILAPFGAILWNGLASDLRGLAMQPAVQRALLTSLAIAVSATAMGLALSLALALGRQGRRRGLVDYAGSVVLVVPPIVVGAGWFLILREVAAVASLAPLVVVTANAVMAVPFMLRVLTPAMDRAEAQRARLAAHLGIREWAYWRLVLWPALRRPLGLALAFGLSLSLGDLGVVALFGSQDLVTLPYLLLQRMGSYRTADAAGIALILAATCLTLMWLAERGAQTDRTP</sequence>
<comment type="similarity">
    <text evidence="11">Belongs to the binding-protein-dependent transport system permease family.</text>
</comment>
<dbReference type="PANTHER" id="PTHR30183">
    <property type="entry name" value="MOLYBDENUM TRANSPORT SYSTEM PERMEASE PROTEIN MODB"/>
    <property type="match status" value="1"/>
</dbReference>
<dbReference type="GO" id="GO:0015888">
    <property type="term" value="P:thiamine transport"/>
    <property type="evidence" value="ECO:0007669"/>
    <property type="project" value="InterPro"/>
</dbReference>
<keyword evidence="4 11" id="KW-0813">Transport</keyword>
<evidence type="ECO:0000256" key="3">
    <source>
        <dbReference type="ARBA" id="ARBA00016947"/>
    </source>
</evidence>
<dbReference type="SUPFAM" id="SSF161098">
    <property type="entry name" value="MetI-like"/>
    <property type="match status" value="2"/>
</dbReference>
<evidence type="ECO:0000256" key="6">
    <source>
        <dbReference type="ARBA" id="ARBA00022519"/>
    </source>
</evidence>
<feature type="domain" description="ABC transmembrane type-1" evidence="12">
    <location>
        <begin position="60"/>
        <end position="264"/>
    </location>
</feature>
<name>A0A0P0YVX9_9HYPH</name>
<dbReference type="PANTHER" id="PTHR30183:SF9">
    <property type="entry name" value="THIAMINE TRANSPORT SYSTEM PERMEASE PROTEIN THIP"/>
    <property type="match status" value="1"/>
</dbReference>
<proteinExistence type="inferred from homology"/>
<evidence type="ECO:0000256" key="5">
    <source>
        <dbReference type="ARBA" id="ARBA00022475"/>
    </source>
</evidence>
<keyword evidence="5" id="KW-1003">Cell membrane</keyword>
<keyword evidence="6" id="KW-0997">Cell inner membrane</keyword>
<feature type="transmembrane region" description="Helical" evidence="11">
    <location>
        <begin position="501"/>
        <end position="522"/>
    </location>
</feature>
<dbReference type="PROSITE" id="PS50928">
    <property type="entry name" value="ABC_TM1"/>
    <property type="match status" value="2"/>
</dbReference>
<dbReference type="GO" id="GO:0005886">
    <property type="term" value="C:plasma membrane"/>
    <property type="evidence" value="ECO:0007669"/>
    <property type="project" value="UniProtKB-SubCell"/>
</dbReference>
<feature type="transmembrane region" description="Helical" evidence="11">
    <location>
        <begin position="396"/>
        <end position="418"/>
    </location>
</feature>
<evidence type="ECO:0000256" key="11">
    <source>
        <dbReference type="RuleBase" id="RU363032"/>
    </source>
</evidence>
<comment type="subunit">
    <text evidence="2">The complex is composed of two ATP-binding proteins (ThiQ), two transmembrane proteins (ThiP) and a solute-binding protein (ThiB).</text>
</comment>
<reference evidence="13" key="1">
    <citation type="journal article" date="2015" name="Proc. Natl. Acad. Sci. U.S.A.">
        <title>Bacterial clade with the ribosomal RNA operon on a small plasmid rather than the chromosome.</title>
        <authorList>
            <person name="Anda M."/>
            <person name="Ohtsubo Y."/>
            <person name="Okubo T."/>
            <person name="Sugawara M."/>
            <person name="Nagata Y."/>
            <person name="Tsuda M."/>
            <person name="Minamisawa K."/>
            <person name="Mitsui H."/>
        </authorList>
    </citation>
    <scope>NUCLEOTIDE SEQUENCE</scope>
    <source>
        <strain evidence="13">DSM 21988</strain>
    </source>
</reference>
<evidence type="ECO:0000256" key="10">
    <source>
        <dbReference type="ARBA" id="ARBA00023136"/>
    </source>
</evidence>
<dbReference type="NCBIfam" id="TIGR01253">
    <property type="entry name" value="thiP"/>
    <property type="match status" value="1"/>
</dbReference>
<dbReference type="InterPro" id="IPR035906">
    <property type="entry name" value="MetI-like_sf"/>
</dbReference>
<evidence type="ECO:0000256" key="4">
    <source>
        <dbReference type="ARBA" id="ARBA00022448"/>
    </source>
</evidence>
<evidence type="ECO:0000259" key="12">
    <source>
        <dbReference type="PROSITE" id="PS50928"/>
    </source>
</evidence>
<dbReference type="CDD" id="cd06261">
    <property type="entry name" value="TM_PBP2"/>
    <property type="match status" value="1"/>
</dbReference>
<feature type="transmembrane region" description="Helical" evidence="11">
    <location>
        <begin position="246"/>
        <end position="268"/>
    </location>
</feature>
<dbReference type="AlphaFoldDB" id="A0A0P0YVX9"/>
<feature type="transmembrane region" description="Helical" evidence="11">
    <location>
        <begin position="459"/>
        <end position="481"/>
    </location>
</feature>
<keyword evidence="10 11" id="KW-0472">Membrane</keyword>
<protein>
    <recommendedName>
        <fullName evidence="3">Thiamine transport system permease protein ThiP</fullName>
    </recommendedName>
</protein>
<keyword evidence="7 11" id="KW-0812">Transmembrane</keyword>
<evidence type="ECO:0000256" key="8">
    <source>
        <dbReference type="ARBA" id="ARBA00022737"/>
    </source>
</evidence>
<evidence type="ECO:0000256" key="2">
    <source>
        <dbReference type="ARBA" id="ARBA00011650"/>
    </source>
</evidence>
<feature type="transmembrane region" description="Helical" evidence="11">
    <location>
        <begin position="370"/>
        <end position="390"/>
    </location>
</feature>
<feature type="domain" description="ABC transmembrane type-1" evidence="12">
    <location>
        <begin position="335"/>
        <end position="522"/>
    </location>
</feature>
<evidence type="ECO:0000313" key="13">
    <source>
        <dbReference type="EMBL" id="BAT25498.1"/>
    </source>
</evidence>
<feature type="transmembrane region" description="Helical" evidence="11">
    <location>
        <begin position="139"/>
        <end position="157"/>
    </location>
</feature>
<dbReference type="InterPro" id="IPR005947">
    <property type="entry name" value="ThiP_ABC_transpt"/>
</dbReference>
<evidence type="ECO:0000256" key="1">
    <source>
        <dbReference type="ARBA" id="ARBA00004429"/>
    </source>
</evidence>
<feature type="transmembrane region" description="Helical" evidence="11">
    <location>
        <begin position="197"/>
        <end position="220"/>
    </location>
</feature>
<accession>A0A0P0YVX9</accession>
<dbReference type="Pfam" id="PF00528">
    <property type="entry name" value="BPD_transp_1"/>
    <property type="match status" value="1"/>
</dbReference>
<feature type="transmembrane region" description="Helical" evidence="11">
    <location>
        <begin position="64"/>
        <end position="83"/>
    </location>
</feature>
<evidence type="ECO:0000256" key="9">
    <source>
        <dbReference type="ARBA" id="ARBA00022989"/>
    </source>
</evidence>
<evidence type="ECO:0000256" key="7">
    <source>
        <dbReference type="ARBA" id="ARBA00022692"/>
    </source>
</evidence>